<evidence type="ECO:0000313" key="5">
    <source>
        <dbReference type="Proteomes" id="UP000789706"/>
    </source>
</evidence>
<comment type="caution">
    <text evidence="4">The sequence shown here is derived from an EMBL/GenBank/DDBJ whole genome shotgun (WGS) entry which is preliminary data.</text>
</comment>
<comment type="similarity">
    <text evidence="3">Belongs to the UreF family.</text>
</comment>
<evidence type="ECO:0000256" key="1">
    <source>
        <dbReference type="ARBA" id="ARBA00022988"/>
    </source>
</evidence>
<dbReference type="Gene3D" id="1.10.4190.10">
    <property type="entry name" value="Urease accessory protein UreF"/>
    <property type="match status" value="1"/>
</dbReference>
<dbReference type="AlphaFoldDB" id="A0A9N9FA24"/>
<dbReference type="PIRSF" id="PIRSF009467">
    <property type="entry name" value="Ureas_acces_UreF"/>
    <property type="match status" value="1"/>
</dbReference>
<keyword evidence="1" id="KW-0996">Nickel insertion</keyword>
<organism evidence="4 5">
    <name type="scientific">Diversispora eburnea</name>
    <dbReference type="NCBI Taxonomy" id="1213867"/>
    <lineage>
        <taxon>Eukaryota</taxon>
        <taxon>Fungi</taxon>
        <taxon>Fungi incertae sedis</taxon>
        <taxon>Mucoromycota</taxon>
        <taxon>Glomeromycotina</taxon>
        <taxon>Glomeromycetes</taxon>
        <taxon>Diversisporales</taxon>
        <taxon>Diversisporaceae</taxon>
        <taxon>Diversispora</taxon>
    </lineage>
</organism>
<sequence length="224" mass="24870">MNNSILDINREDWLLWQFADSALPTGGFVASSGLESATQGGHVADINSLSIFLESSIDNYAYSSLPFVTDTWNANVLALYNGIFEKIIELDDLYEACTSNQITKRASKAQGVAMLTLFSKSFGTSYGHLPICFGLVTKCLGISIERTQHLYLFLYARAILSAAVRLNIVGPYYAQRMLTECQVFVENSLAKTCKLQSNQAVQTNPLLDILQGRHDKLYSRLFNS</sequence>
<evidence type="ECO:0000256" key="2">
    <source>
        <dbReference type="ARBA" id="ARBA00023186"/>
    </source>
</evidence>
<gene>
    <name evidence="4" type="ORF">DEBURN_LOCUS5599</name>
</gene>
<keyword evidence="2" id="KW-0143">Chaperone</keyword>
<evidence type="ECO:0000256" key="3">
    <source>
        <dbReference type="ARBA" id="ARBA00046339"/>
    </source>
</evidence>
<dbReference type="Pfam" id="PF01730">
    <property type="entry name" value="UreF"/>
    <property type="match status" value="1"/>
</dbReference>
<dbReference type="PANTHER" id="PTHR33620">
    <property type="entry name" value="UREASE ACCESSORY PROTEIN F"/>
    <property type="match status" value="1"/>
</dbReference>
<dbReference type="EMBL" id="CAJVPK010000509">
    <property type="protein sequence ID" value="CAG8519761.1"/>
    <property type="molecule type" value="Genomic_DNA"/>
</dbReference>
<dbReference type="Proteomes" id="UP000789706">
    <property type="component" value="Unassembled WGS sequence"/>
</dbReference>
<proteinExistence type="inferred from homology"/>
<dbReference type="InterPro" id="IPR002639">
    <property type="entry name" value="UreF"/>
</dbReference>
<dbReference type="GO" id="GO:0016151">
    <property type="term" value="F:nickel cation binding"/>
    <property type="evidence" value="ECO:0007669"/>
    <property type="project" value="InterPro"/>
</dbReference>
<protein>
    <submittedName>
        <fullName evidence="4">7594_t:CDS:1</fullName>
    </submittedName>
</protein>
<evidence type="ECO:0000313" key="4">
    <source>
        <dbReference type="EMBL" id="CAG8519761.1"/>
    </source>
</evidence>
<accession>A0A9N9FA24</accession>
<dbReference type="OrthoDB" id="2550922at2759"/>
<dbReference type="PANTHER" id="PTHR33620:SF1">
    <property type="entry name" value="UREASE ACCESSORY PROTEIN F"/>
    <property type="match status" value="1"/>
</dbReference>
<name>A0A9N9FA24_9GLOM</name>
<dbReference type="HAMAP" id="MF_01385">
    <property type="entry name" value="UreF"/>
    <property type="match status" value="1"/>
</dbReference>
<reference evidence="4" key="1">
    <citation type="submission" date="2021-06" db="EMBL/GenBank/DDBJ databases">
        <authorList>
            <person name="Kallberg Y."/>
            <person name="Tangrot J."/>
            <person name="Rosling A."/>
        </authorList>
    </citation>
    <scope>NUCLEOTIDE SEQUENCE</scope>
    <source>
        <strain evidence="4">AZ414A</strain>
    </source>
</reference>
<dbReference type="InterPro" id="IPR038277">
    <property type="entry name" value="UreF_sf"/>
</dbReference>
<keyword evidence="5" id="KW-1185">Reference proteome</keyword>